<name>A0A916VCR1_9FIRM</name>
<dbReference type="GO" id="GO:0008932">
    <property type="term" value="F:lytic endotransglycosylase activity"/>
    <property type="evidence" value="ECO:0007669"/>
    <property type="project" value="UniProtKB-UniRule"/>
</dbReference>
<dbReference type="NCBIfam" id="TIGR00247">
    <property type="entry name" value="endolytic transglycosylase MltG"/>
    <property type="match status" value="1"/>
</dbReference>
<comment type="subcellular location">
    <subcellularLocation>
        <location evidence="7">Cell membrane</location>
        <topology evidence="7">Single-pass membrane protein</topology>
    </subcellularLocation>
</comment>
<comment type="similarity">
    <text evidence="7">Belongs to the transglycosylase MltG family.</text>
</comment>
<dbReference type="Pfam" id="PF02618">
    <property type="entry name" value="YceG"/>
    <property type="match status" value="1"/>
</dbReference>
<evidence type="ECO:0000256" key="1">
    <source>
        <dbReference type="ARBA" id="ARBA00022475"/>
    </source>
</evidence>
<keyword evidence="5 7" id="KW-0456">Lyase</keyword>
<comment type="caution">
    <text evidence="8">The sequence shown here is derived from an EMBL/GenBank/DDBJ whole genome shotgun (WGS) entry which is preliminary data.</text>
</comment>
<evidence type="ECO:0000256" key="5">
    <source>
        <dbReference type="ARBA" id="ARBA00023239"/>
    </source>
</evidence>
<accession>A0A916VCR1</accession>
<dbReference type="GO" id="GO:0005886">
    <property type="term" value="C:plasma membrane"/>
    <property type="evidence" value="ECO:0007669"/>
    <property type="project" value="UniProtKB-SubCell"/>
</dbReference>
<evidence type="ECO:0000256" key="6">
    <source>
        <dbReference type="ARBA" id="ARBA00023316"/>
    </source>
</evidence>
<dbReference type="CDD" id="cd08010">
    <property type="entry name" value="MltG_like"/>
    <property type="match status" value="1"/>
</dbReference>
<dbReference type="Proteomes" id="UP000613208">
    <property type="component" value="Unassembled WGS sequence"/>
</dbReference>
<gene>
    <name evidence="7" type="primary">mltG</name>
    <name evidence="8" type="ORF">ANBU17_06700</name>
</gene>
<protein>
    <recommendedName>
        <fullName evidence="7">Endolytic murein transglycosylase</fullName>
        <ecNumber evidence="7">4.2.2.29</ecNumber>
    </recommendedName>
    <alternativeName>
        <fullName evidence="7">Peptidoglycan lytic transglycosylase</fullName>
    </alternativeName>
    <alternativeName>
        <fullName evidence="7">Peptidoglycan polymerization terminase</fullName>
    </alternativeName>
</protein>
<dbReference type="AlphaFoldDB" id="A0A916VCR1"/>
<keyword evidence="3 7" id="KW-1133">Transmembrane helix</keyword>
<dbReference type="PANTHER" id="PTHR30518">
    <property type="entry name" value="ENDOLYTIC MUREIN TRANSGLYCOSYLASE"/>
    <property type="match status" value="1"/>
</dbReference>
<feature type="site" description="Important for catalytic activity" evidence="7">
    <location>
        <position position="187"/>
    </location>
</feature>
<evidence type="ECO:0000313" key="8">
    <source>
        <dbReference type="EMBL" id="GFO84323.1"/>
    </source>
</evidence>
<dbReference type="EC" id="4.2.2.29" evidence="7"/>
<keyword evidence="1 7" id="KW-1003">Cell membrane</keyword>
<sequence length="306" mass="35207">MNDLYLDFNKKPGHGRKGWKRNHRRGSKKPLIIGLIILIIIAAAAAVGIHFFRQYRAQKAEEARQRALEKQIVDVTFPEGYSVDMMAKHLEDENIFKADDFIAAVKDTSKYTNSWIKDLPKKDGVKYQLEGFLYPDTYEIYRNADPEDLVQKMLDNFEQKYQALAKNYKGKRSMYDIVTIASIVEREAAVASERPTIAGVIENRLAKKMRLQMCPTVLYVTTDGMYDANKVYYKDLKVKSPYNTYRNSGLPVGAICNPGNESLSAAMNPQKNDYLYYHTDGNKKTHIFTKTYQEHQDTRIITDDKS</sequence>
<evidence type="ECO:0000256" key="3">
    <source>
        <dbReference type="ARBA" id="ARBA00022989"/>
    </source>
</evidence>
<evidence type="ECO:0000256" key="7">
    <source>
        <dbReference type="HAMAP-Rule" id="MF_02065"/>
    </source>
</evidence>
<dbReference type="PANTHER" id="PTHR30518:SF2">
    <property type="entry name" value="ENDOLYTIC MUREIN TRANSGLYCOSYLASE"/>
    <property type="match status" value="1"/>
</dbReference>
<comment type="catalytic activity">
    <reaction evidence="7">
        <text>a peptidoglycan chain = a peptidoglycan chain with N-acetyl-1,6-anhydromuramyl-[peptide] at the reducing end + a peptidoglycan chain with N-acetylglucosamine at the non-reducing end.</text>
        <dbReference type="EC" id="4.2.2.29"/>
    </reaction>
</comment>
<keyword evidence="4 7" id="KW-0472">Membrane</keyword>
<evidence type="ECO:0000313" key="9">
    <source>
        <dbReference type="Proteomes" id="UP000613208"/>
    </source>
</evidence>
<keyword evidence="2 7" id="KW-0812">Transmembrane</keyword>
<comment type="function">
    <text evidence="7">Functions as a peptidoglycan terminase that cleaves nascent peptidoglycan strands endolytically to terminate their elongation.</text>
</comment>
<dbReference type="GO" id="GO:0009252">
    <property type="term" value="P:peptidoglycan biosynthetic process"/>
    <property type="evidence" value="ECO:0007669"/>
    <property type="project" value="UniProtKB-UniRule"/>
</dbReference>
<evidence type="ECO:0000256" key="4">
    <source>
        <dbReference type="ARBA" id="ARBA00023136"/>
    </source>
</evidence>
<dbReference type="GO" id="GO:0071555">
    <property type="term" value="P:cell wall organization"/>
    <property type="evidence" value="ECO:0007669"/>
    <property type="project" value="UniProtKB-KW"/>
</dbReference>
<reference evidence="8" key="1">
    <citation type="submission" date="2020-06" db="EMBL/GenBank/DDBJ databases">
        <title>Characterization of fructooligosaccharide metabolism and fructooligosaccharide-degrading enzymes in human commensal butyrate producers.</title>
        <authorList>
            <person name="Tanno H."/>
            <person name="Fujii T."/>
            <person name="Hirano K."/>
            <person name="Maeno S."/>
            <person name="Tonozuka T."/>
            <person name="Sakamoto M."/>
            <person name="Ohkuma M."/>
            <person name="Tochio T."/>
            <person name="Endo A."/>
        </authorList>
    </citation>
    <scope>NUCLEOTIDE SEQUENCE</scope>
    <source>
        <strain evidence="8">JCM 17466</strain>
    </source>
</reference>
<dbReference type="RefSeq" id="WP_201310071.1">
    <property type="nucleotide sequence ID" value="NZ_BLYI01000014.1"/>
</dbReference>
<dbReference type="InterPro" id="IPR003770">
    <property type="entry name" value="MLTG-like"/>
</dbReference>
<evidence type="ECO:0000256" key="2">
    <source>
        <dbReference type="ARBA" id="ARBA00022692"/>
    </source>
</evidence>
<dbReference type="HAMAP" id="MF_02065">
    <property type="entry name" value="MltG"/>
    <property type="match status" value="1"/>
</dbReference>
<dbReference type="EMBL" id="BLYI01000014">
    <property type="protein sequence ID" value="GFO84323.1"/>
    <property type="molecule type" value="Genomic_DNA"/>
</dbReference>
<proteinExistence type="inferred from homology"/>
<keyword evidence="6 7" id="KW-0961">Cell wall biogenesis/degradation</keyword>
<keyword evidence="9" id="KW-1185">Reference proteome</keyword>
<feature type="transmembrane region" description="Helical" evidence="7">
    <location>
        <begin position="31"/>
        <end position="52"/>
    </location>
</feature>
<organism evidence="8 9">
    <name type="scientific">Anaerostipes butyraticus</name>
    <dbReference type="NCBI Taxonomy" id="645466"/>
    <lineage>
        <taxon>Bacteria</taxon>
        <taxon>Bacillati</taxon>
        <taxon>Bacillota</taxon>
        <taxon>Clostridia</taxon>
        <taxon>Lachnospirales</taxon>
        <taxon>Lachnospiraceae</taxon>
        <taxon>Anaerostipes</taxon>
    </lineage>
</organism>